<dbReference type="RefSeq" id="WP_076156017.1">
    <property type="nucleotide sequence ID" value="NZ_JBEZVB010000028.1"/>
</dbReference>
<dbReference type="AlphaFoldDB" id="A0A1R0L0N3"/>
<dbReference type="CDD" id="cd02440">
    <property type="entry name" value="AdoMet_MTases"/>
    <property type="match status" value="1"/>
</dbReference>
<protein>
    <recommendedName>
        <fullName evidence="1">Methyltransferase type 11 domain-containing protein</fullName>
    </recommendedName>
</protein>
<keyword evidence="3" id="KW-1185">Reference proteome</keyword>
<name>A0A1R0L0N3_9PSEU</name>
<reference evidence="2 3" key="1">
    <citation type="submission" date="2016-01" db="EMBL/GenBank/DDBJ databases">
        <title>Amycolatopsis coloradensis genome sequencing and assembly.</title>
        <authorList>
            <person name="Mayilraj S."/>
        </authorList>
    </citation>
    <scope>NUCLEOTIDE SEQUENCE [LARGE SCALE GENOMIC DNA]</scope>
    <source>
        <strain evidence="2 3">DSM 44225</strain>
    </source>
</reference>
<dbReference type="GO" id="GO:0008757">
    <property type="term" value="F:S-adenosylmethionine-dependent methyltransferase activity"/>
    <property type="evidence" value="ECO:0007669"/>
    <property type="project" value="InterPro"/>
</dbReference>
<dbReference type="OrthoDB" id="9805171at2"/>
<dbReference type="STRING" id="76021.BS329_04920"/>
<dbReference type="SUPFAM" id="SSF53335">
    <property type="entry name" value="S-adenosyl-L-methionine-dependent methyltransferases"/>
    <property type="match status" value="1"/>
</dbReference>
<dbReference type="EMBL" id="MQUQ01000003">
    <property type="protein sequence ID" value="OLZ55345.1"/>
    <property type="molecule type" value="Genomic_DNA"/>
</dbReference>
<evidence type="ECO:0000313" key="3">
    <source>
        <dbReference type="Proteomes" id="UP000187486"/>
    </source>
</evidence>
<dbReference type="PANTHER" id="PTHR43591">
    <property type="entry name" value="METHYLTRANSFERASE"/>
    <property type="match status" value="1"/>
</dbReference>
<proteinExistence type="predicted"/>
<comment type="caution">
    <text evidence="2">The sequence shown here is derived from an EMBL/GenBank/DDBJ whole genome shotgun (WGS) entry which is preliminary data.</text>
</comment>
<evidence type="ECO:0000259" key="1">
    <source>
        <dbReference type="Pfam" id="PF08241"/>
    </source>
</evidence>
<organism evidence="2 3">
    <name type="scientific">Amycolatopsis coloradensis</name>
    <dbReference type="NCBI Taxonomy" id="76021"/>
    <lineage>
        <taxon>Bacteria</taxon>
        <taxon>Bacillati</taxon>
        <taxon>Actinomycetota</taxon>
        <taxon>Actinomycetes</taxon>
        <taxon>Pseudonocardiales</taxon>
        <taxon>Pseudonocardiaceae</taxon>
        <taxon>Amycolatopsis</taxon>
    </lineage>
</organism>
<dbReference type="Gene3D" id="3.40.50.150">
    <property type="entry name" value="Vaccinia Virus protein VP39"/>
    <property type="match status" value="1"/>
</dbReference>
<evidence type="ECO:0000313" key="2">
    <source>
        <dbReference type="EMBL" id="OLZ55345.1"/>
    </source>
</evidence>
<accession>A0A1R0L0N3</accession>
<feature type="domain" description="Methyltransferase type 11" evidence="1">
    <location>
        <begin position="46"/>
        <end position="139"/>
    </location>
</feature>
<dbReference type="InterPro" id="IPR013216">
    <property type="entry name" value="Methyltransf_11"/>
</dbReference>
<dbReference type="InterPro" id="IPR029063">
    <property type="entry name" value="SAM-dependent_MTases_sf"/>
</dbReference>
<gene>
    <name evidence="2" type="ORF">BS329_04920</name>
</gene>
<dbReference type="Pfam" id="PF08241">
    <property type="entry name" value="Methyltransf_11"/>
    <property type="match status" value="1"/>
</dbReference>
<sequence>MLPPVDYDDRLHEGYAGGRALTAATAEVWRSAFDRNARPQRPLTVLDLGCGVGRFSPVLADLFDGPVYGVEPAGQMRAVAETENGHPAVSYLAGDAAHIPLDDESCDLALLFLMFHHVPDRAAATAELARVLRPGGRVLLQSSFSGELEDRHWFRYFPRARRIEDRMFPSFDEVVTAFGEAGLVHLGTDHVECEVAPSPSAYAAKLRHRAIPTFEYLEEDEIAAGFAALDAAVAADESPAPIIEPARLLRFGAASTT</sequence>
<dbReference type="Proteomes" id="UP000187486">
    <property type="component" value="Unassembled WGS sequence"/>
</dbReference>